<feature type="compositionally biased region" description="Acidic residues" evidence="2">
    <location>
        <begin position="544"/>
        <end position="570"/>
    </location>
</feature>
<feature type="compositionally biased region" description="Basic and acidic residues" evidence="2">
    <location>
        <begin position="573"/>
        <end position="585"/>
    </location>
</feature>
<feature type="compositionally biased region" description="Basic and acidic residues" evidence="2">
    <location>
        <begin position="597"/>
        <end position="611"/>
    </location>
</feature>
<dbReference type="PROSITE" id="PS50005">
    <property type="entry name" value="TPR"/>
    <property type="match status" value="1"/>
</dbReference>
<dbReference type="SUPFAM" id="SSF48452">
    <property type="entry name" value="TPR-like"/>
    <property type="match status" value="1"/>
</dbReference>
<dbReference type="InterPro" id="IPR019734">
    <property type="entry name" value="TPR_rpt"/>
</dbReference>
<dbReference type="InterPro" id="IPR011990">
    <property type="entry name" value="TPR-like_helical_dom_sf"/>
</dbReference>
<feature type="compositionally biased region" description="Basic and acidic residues" evidence="2">
    <location>
        <begin position="516"/>
        <end position="543"/>
    </location>
</feature>
<evidence type="ECO:0000313" key="3">
    <source>
        <dbReference type="EMBL" id="MBB6042408.1"/>
    </source>
</evidence>
<proteinExistence type="predicted"/>
<feature type="region of interest" description="Disordered" evidence="2">
    <location>
        <begin position="202"/>
        <end position="339"/>
    </location>
</feature>
<dbReference type="Proteomes" id="UP000522163">
    <property type="component" value="Unassembled WGS sequence"/>
</dbReference>
<sequence length="704" mass="81161">MDKYEFSIKAEQIKKLSSQGDYKTAMQIADTIDWNRVRNANLLSSIADIYEYNGEYEEAKDILLMAFERAPVGKRFLYKLSELSLRSGSIEEAIEFYKEFLDVSPEDPRKYLLRYKILKAKGAMASQLVGPLEQFTETELDEKWLYELAKLYGEAGREEDCIALCDKMILLFGMGKYVDKAQDLKLQYRPFEEDTRRALRKESFALPEEEPAFEEKKSSGRGVYEDKPSVKEVPEEASEALAPKEVSREEIQREKEKQAESNALSRSEEKTEQEKESETEAFSKEETVGASDQTSDYMSPEDSKEASKKYSEDSSEEKAEGKDMAQEETPAATDKKEESIPTYHMIIEADTLEDGFKIAVEEIKYFHQEYNLAFKVAKTNADKLNEKGFAPFAEKLKERDLIIEEAGKLKYSVVDEIERYIQNPKDASSIILVDVYDHFDRMAEDRPRFIDYFDIVSNKEELEEEEDSDLEDVDLEASVAEPEKEEAEETVEEEYVPHKPSIFDRPARPYTEVLEEEARKEEEAKEKQQAPSEVREEALSRDFEDAEPEEEYYDDENEDYDEEIEEEAVEDAPSVREERREAPIREEEEDVSAISDALEKHSPLGQKEKKNAGMSIDEFAEYAISYADSIDCAITEKGITALYERIQLMEEDGILLNKQSAEDLVEEAADQAEKPSLGKKLSSFLRPKYNKDDKLILREEHFMG</sequence>
<organism evidence="3 4">
    <name type="scientific">Oribacterium sinus</name>
    <dbReference type="NCBI Taxonomy" id="237576"/>
    <lineage>
        <taxon>Bacteria</taxon>
        <taxon>Bacillati</taxon>
        <taxon>Bacillota</taxon>
        <taxon>Clostridia</taxon>
        <taxon>Lachnospirales</taxon>
        <taxon>Lachnospiraceae</taxon>
        <taxon>Oribacterium</taxon>
    </lineage>
</organism>
<protein>
    <recommendedName>
        <fullName evidence="5">Tetratricopeptide repeat-containing protein</fullName>
    </recommendedName>
</protein>
<gene>
    <name evidence="3" type="ORF">HNQ46_002411</name>
</gene>
<reference evidence="3 4" key="1">
    <citation type="submission" date="2020-08" db="EMBL/GenBank/DDBJ databases">
        <title>Genomic Encyclopedia of Type Strains, Phase IV (KMG-IV): sequencing the most valuable type-strain genomes for metagenomic binning, comparative biology and taxonomic classification.</title>
        <authorList>
            <person name="Goeker M."/>
        </authorList>
    </citation>
    <scope>NUCLEOTIDE SEQUENCE [LARGE SCALE GENOMIC DNA]</scope>
    <source>
        <strain evidence="3 4">DSM 17245</strain>
    </source>
</reference>
<dbReference type="RefSeq" id="WP_183684875.1">
    <property type="nucleotide sequence ID" value="NZ_JACHHH010000018.1"/>
</dbReference>
<dbReference type="EMBL" id="JACHHH010000018">
    <property type="protein sequence ID" value="MBB6042408.1"/>
    <property type="molecule type" value="Genomic_DNA"/>
</dbReference>
<comment type="caution">
    <text evidence="3">The sequence shown here is derived from an EMBL/GenBank/DDBJ whole genome shotgun (WGS) entry which is preliminary data.</text>
</comment>
<dbReference type="AlphaFoldDB" id="A0A7W9W3E3"/>
<name>A0A7W9W3E3_9FIRM</name>
<feature type="compositionally biased region" description="Basic and acidic residues" evidence="2">
    <location>
        <begin position="301"/>
        <end position="325"/>
    </location>
</feature>
<evidence type="ECO:0008006" key="5">
    <source>
        <dbReference type="Google" id="ProtNLM"/>
    </source>
</evidence>
<feature type="compositionally biased region" description="Basic and acidic residues" evidence="2">
    <location>
        <begin position="495"/>
        <end position="507"/>
    </location>
</feature>
<accession>A0A7W9W3E3</accession>
<feature type="compositionally biased region" description="Acidic residues" evidence="2">
    <location>
        <begin position="461"/>
        <end position="475"/>
    </location>
</feature>
<evidence type="ECO:0000256" key="2">
    <source>
        <dbReference type="SAM" id="MobiDB-lite"/>
    </source>
</evidence>
<feature type="compositionally biased region" description="Acidic residues" evidence="2">
    <location>
        <begin position="483"/>
        <end position="494"/>
    </location>
</feature>
<feature type="compositionally biased region" description="Basic and acidic residues" evidence="2">
    <location>
        <begin position="213"/>
        <end position="234"/>
    </location>
</feature>
<dbReference type="Pfam" id="PF13181">
    <property type="entry name" value="TPR_8"/>
    <property type="match status" value="1"/>
</dbReference>
<feature type="region of interest" description="Disordered" evidence="2">
    <location>
        <begin position="461"/>
        <end position="613"/>
    </location>
</feature>
<feature type="compositionally biased region" description="Basic and acidic residues" evidence="2">
    <location>
        <begin position="245"/>
        <end position="259"/>
    </location>
</feature>
<keyword evidence="1" id="KW-0802">TPR repeat</keyword>
<evidence type="ECO:0000256" key="1">
    <source>
        <dbReference type="PROSITE-ProRule" id="PRU00339"/>
    </source>
</evidence>
<feature type="repeat" description="TPR" evidence="1">
    <location>
        <begin position="74"/>
        <end position="107"/>
    </location>
</feature>
<dbReference type="Gene3D" id="1.25.40.10">
    <property type="entry name" value="Tetratricopeptide repeat domain"/>
    <property type="match status" value="1"/>
</dbReference>
<feature type="compositionally biased region" description="Basic and acidic residues" evidence="2">
    <location>
        <begin position="266"/>
        <end position="287"/>
    </location>
</feature>
<evidence type="ECO:0000313" key="4">
    <source>
        <dbReference type="Proteomes" id="UP000522163"/>
    </source>
</evidence>
<dbReference type="GeneID" id="85015926"/>